<gene>
    <name evidence="2" type="ORF">ITI46_02385</name>
</gene>
<sequence>MRIRTATAAAVLATAAVLGAAGTAAAHDNNHTRWTALAQDFSDHALNARVSSSDNDTTDIKSFSNKVISDNELQNISSGLAIGKIDVD</sequence>
<keyword evidence="3" id="KW-1185">Reference proteome</keyword>
<comment type="caution">
    <text evidence="2">The sequence shown here is derived from an EMBL/GenBank/DDBJ whole genome shotgun (WGS) entry which is preliminary data.</text>
</comment>
<dbReference type="Proteomes" id="UP001519064">
    <property type="component" value="Unassembled WGS sequence"/>
</dbReference>
<evidence type="ECO:0000313" key="3">
    <source>
        <dbReference type="Proteomes" id="UP001519064"/>
    </source>
</evidence>
<evidence type="ECO:0000256" key="1">
    <source>
        <dbReference type="SAM" id="SignalP"/>
    </source>
</evidence>
<feature type="signal peptide" evidence="1">
    <location>
        <begin position="1"/>
        <end position="26"/>
    </location>
</feature>
<accession>A0ABS3X5A6</accession>
<protein>
    <submittedName>
        <fullName evidence="2">Uncharacterized protein</fullName>
    </submittedName>
</protein>
<dbReference type="RefSeq" id="WP_209237679.1">
    <property type="nucleotide sequence ID" value="NZ_JADKMA010000007.1"/>
</dbReference>
<reference evidence="2 3" key="1">
    <citation type="submission" date="2020-11" db="EMBL/GenBank/DDBJ databases">
        <title>Streptomyces spirodelae sp. nov., isolated from duckweed.</title>
        <authorList>
            <person name="Saimee Y."/>
            <person name="Duangmal K."/>
        </authorList>
    </citation>
    <scope>NUCLEOTIDE SEQUENCE [LARGE SCALE GENOMIC DNA]</scope>
    <source>
        <strain evidence="2 3">S16-07</strain>
    </source>
</reference>
<name>A0ABS3X5A6_9ACTN</name>
<feature type="chain" id="PRO_5046659898" evidence="1">
    <location>
        <begin position="27"/>
        <end position="88"/>
    </location>
</feature>
<proteinExistence type="predicted"/>
<organism evidence="2 3">
    <name type="scientific">Streptomyces oryzae</name>
    <dbReference type="NCBI Taxonomy" id="1434886"/>
    <lineage>
        <taxon>Bacteria</taxon>
        <taxon>Bacillati</taxon>
        <taxon>Actinomycetota</taxon>
        <taxon>Actinomycetes</taxon>
        <taxon>Kitasatosporales</taxon>
        <taxon>Streptomycetaceae</taxon>
        <taxon>Streptomyces</taxon>
    </lineage>
</organism>
<keyword evidence="1" id="KW-0732">Signal</keyword>
<dbReference type="EMBL" id="JADKMA010000007">
    <property type="protein sequence ID" value="MBO8190564.1"/>
    <property type="molecule type" value="Genomic_DNA"/>
</dbReference>
<evidence type="ECO:0000313" key="2">
    <source>
        <dbReference type="EMBL" id="MBO8190564.1"/>
    </source>
</evidence>